<evidence type="ECO:0000256" key="11">
    <source>
        <dbReference type="ARBA" id="ARBA00023286"/>
    </source>
</evidence>
<feature type="site" description="Crucial to convey clamshell closure to channel opening" evidence="14">
    <location>
        <position position="218"/>
    </location>
</feature>
<protein>
    <submittedName>
        <fullName evidence="18">Uncharacterized protein</fullName>
    </submittedName>
</protein>
<gene>
    <name evidence="18" type="primary">AVEN_228378_1</name>
    <name evidence="18" type="ORF">NPIL_256721</name>
</gene>
<dbReference type="Gene3D" id="1.10.287.70">
    <property type="match status" value="1"/>
</dbReference>
<keyword evidence="19" id="KW-1185">Reference proteome</keyword>
<dbReference type="SUPFAM" id="SSF53850">
    <property type="entry name" value="Periplasmic binding protein-like II"/>
    <property type="match status" value="1"/>
</dbReference>
<feature type="binding site" evidence="13">
    <location>
        <position position="88"/>
    </location>
    <ligand>
        <name>L-glutamate</name>
        <dbReference type="ChEBI" id="CHEBI:29985"/>
    </ligand>
</feature>
<feature type="domain" description="Ionotropic glutamate receptor C-terminal" evidence="16">
    <location>
        <begin position="140"/>
        <end position="382"/>
    </location>
</feature>
<dbReference type="PANTHER" id="PTHR42643:SF24">
    <property type="entry name" value="IONOTROPIC RECEPTOR 60A"/>
    <property type="match status" value="1"/>
</dbReference>
<dbReference type="InterPro" id="IPR001508">
    <property type="entry name" value="Iono_Glu_rcpt_met"/>
</dbReference>
<keyword evidence="12" id="KW-0407">Ion channel</keyword>
<dbReference type="GO" id="GO:0015276">
    <property type="term" value="F:ligand-gated monoatomic ion channel activity"/>
    <property type="evidence" value="ECO:0007669"/>
    <property type="project" value="InterPro"/>
</dbReference>
<dbReference type="PANTHER" id="PTHR42643">
    <property type="entry name" value="IONOTROPIC RECEPTOR 20A-RELATED"/>
    <property type="match status" value="1"/>
</dbReference>
<keyword evidence="8 15" id="KW-0472">Membrane</keyword>
<feature type="transmembrane region" description="Helical" evidence="15">
    <location>
        <begin position="187"/>
        <end position="209"/>
    </location>
</feature>
<evidence type="ECO:0000256" key="14">
    <source>
        <dbReference type="PIRSR" id="PIRSR601508-2"/>
    </source>
</evidence>
<feature type="binding site" evidence="13">
    <location>
        <position position="93"/>
    </location>
    <ligand>
        <name>L-glutamate</name>
        <dbReference type="ChEBI" id="CHEBI:29985"/>
    </ligand>
</feature>
<comment type="similarity">
    <text evidence="2">Belongs to the glutamate-gated ion channel (TC 1.A.10.1) family.</text>
</comment>
<dbReference type="Pfam" id="PF00060">
    <property type="entry name" value="Lig_chan"/>
    <property type="match status" value="1"/>
</dbReference>
<comment type="caution">
    <text evidence="18">The sequence shown here is derived from an EMBL/GenBank/DDBJ whole genome shotgun (WGS) entry which is preliminary data.</text>
</comment>
<evidence type="ECO:0000256" key="13">
    <source>
        <dbReference type="PIRSR" id="PIRSR601508-1"/>
    </source>
</evidence>
<evidence type="ECO:0000256" key="5">
    <source>
        <dbReference type="ARBA" id="ARBA00022692"/>
    </source>
</evidence>
<feature type="transmembrane region" description="Helical" evidence="15">
    <location>
        <begin position="130"/>
        <end position="151"/>
    </location>
</feature>
<dbReference type="OrthoDB" id="6117597at2759"/>
<evidence type="ECO:0000256" key="6">
    <source>
        <dbReference type="ARBA" id="ARBA00022989"/>
    </source>
</evidence>
<dbReference type="InterPro" id="IPR019594">
    <property type="entry name" value="Glu/Gly-bd"/>
</dbReference>
<evidence type="ECO:0000256" key="4">
    <source>
        <dbReference type="ARBA" id="ARBA00022475"/>
    </source>
</evidence>
<dbReference type="PRINTS" id="PR00177">
    <property type="entry name" value="NMDARECEPTOR"/>
</dbReference>
<evidence type="ECO:0000256" key="8">
    <source>
        <dbReference type="ARBA" id="ARBA00023136"/>
    </source>
</evidence>
<reference evidence="18" key="1">
    <citation type="submission" date="2020-08" db="EMBL/GenBank/DDBJ databases">
        <title>Multicomponent nature underlies the extraordinary mechanical properties of spider dragline silk.</title>
        <authorList>
            <person name="Kono N."/>
            <person name="Nakamura H."/>
            <person name="Mori M."/>
            <person name="Yoshida Y."/>
            <person name="Ohtoshi R."/>
            <person name="Malay A.D."/>
            <person name="Moran D.A.P."/>
            <person name="Tomita M."/>
            <person name="Numata K."/>
            <person name="Arakawa K."/>
        </authorList>
    </citation>
    <scope>NUCLEOTIDE SEQUENCE</scope>
</reference>
<dbReference type="Proteomes" id="UP000887013">
    <property type="component" value="Unassembled WGS sequence"/>
</dbReference>
<keyword evidence="4" id="KW-1003">Cell membrane</keyword>
<dbReference type="InterPro" id="IPR052192">
    <property type="entry name" value="Insect_Ionotropic_Sensory_Rcpt"/>
</dbReference>
<evidence type="ECO:0000256" key="10">
    <source>
        <dbReference type="ARBA" id="ARBA00023180"/>
    </source>
</evidence>
<evidence type="ECO:0000256" key="9">
    <source>
        <dbReference type="ARBA" id="ARBA00023170"/>
    </source>
</evidence>
<dbReference type="EMBL" id="BMAW01129202">
    <property type="protein sequence ID" value="GFU29402.1"/>
    <property type="molecule type" value="Genomic_DNA"/>
</dbReference>
<evidence type="ECO:0000256" key="2">
    <source>
        <dbReference type="ARBA" id="ARBA00008685"/>
    </source>
</evidence>
<dbReference type="GO" id="GO:0050906">
    <property type="term" value="P:detection of stimulus involved in sensory perception"/>
    <property type="evidence" value="ECO:0007669"/>
    <property type="project" value="UniProtKB-ARBA"/>
</dbReference>
<organism evidence="18 19">
    <name type="scientific">Nephila pilipes</name>
    <name type="common">Giant wood spider</name>
    <name type="synonym">Nephila maculata</name>
    <dbReference type="NCBI Taxonomy" id="299642"/>
    <lineage>
        <taxon>Eukaryota</taxon>
        <taxon>Metazoa</taxon>
        <taxon>Ecdysozoa</taxon>
        <taxon>Arthropoda</taxon>
        <taxon>Chelicerata</taxon>
        <taxon>Arachnida</taxon>
        <taxon>Araneae</taxon>
        <taxon>Araneomorphae</taxon>
        <taxon>Entelegynae</taxon>
        <taxon>Araneoidea</taxon>
        <taxon>Nephilidae</taxon>
        <taxon>Nephila</taxon>
    </lineage>
</organism>
<keyword evidence="3" id="KW-0813">Transport</keyword>
<dbReference type="GO" id="GO:0038023">
    <property type="term" value="F:signaling receptor activity"/>
    <property type="evidence" value="ECO:0007669"/>
    <property type="project" value="InterPro"/>
</dbReference>
<evidence type="ECO:0000256" key="7">
    <source>
        <dbReference type="ARBA" id="ARBA00023065"/>
    </source>
</evidence>
<dbReference type="Gene3D" id="3.40.190.10">
    <property type="entry name" value="Periplasmic binding protein-like II"/>
    <property type="match status" value="1"/>
</dbReference>
<keyword evidence="11" id="KW-1071">Ligand-gated ion channel</keyword>
<evidence type="ECO:0000256" key="15">
    <source>
        <dbReference type="SAM" id="Phobius"/>
    </source>
</evidence>
<evidence type="ECO:0000256" key="1">
    <source>
        <dbReference type="ARBA" id="ARBA00004651"/>
    </source>
</evidence>
<feature type="domain" description="Ionotropic glutamate receptor L-glutamate and glycine-binding" evidence="17">
    <location>
        <begin position="9"/>
        <end position="103"/>
    </location>
</feature>
<dbReference type="AlphaFoldDB" id="A0A8X6QJZ8"/>
<keyword evidence="6 15" id="KW-1133">Transmembrane helix</keyword>
<keyword evidence="10" id="KW-0325">Glycoprotein</keyword>
<keyword evidence="5 15" id="KW-0812">Transmembrane</keyword>
<name>A0A8X6QJZ8_NEPPI</name>
<sequence length="421" mass="47367">MNASRRIKVAVAPYPKMMEVHSLQNGTLEVSGYEGRFLLIVLKELGLSYEIVMPHDKTAGSLQPDGNWTGTIQMILMEEVDLAFSVISVIEDRWNAVKMSKGYNIYEWYVNSFKPGSIKPPFAFLYPFNLATWISLFIVLAIISFVFANFFTRKNRSFCSAFFKYFASIIGQPLHVEESSLGGNILIFFWLLFAVVISGSYSATLLSFIMKPLQGAPIRNLQELSEAVQKGTHKGYVLPPFVPFFLKSKEKHVRELGEAIQRNGWILDNEKIASMDYITHHSSQILCEIMSKLYFGTRDDVYISTETVASRSVAFAYSKHFCCVSKLNRILTKLSGSGISEKLLRDESLKIDLKSPKKFESNVGHVLYLTDLAGVFLILVVGYSFSFIALLGEVVYSRIKRKTDVAKNSNLLNLGVVSIGL</sequence>
<proteinExistence type="inferred from homology"/>
<evidence type="ECO:0000259" key="17">
    <source>
        <dbReference type="Pfam" id="PF10613"/>
    </source>
</evidence>
<dbReference type="InterPro" id="IPR001320">
    <property type="entry name" value="Iontro_rcpt_C"/>
</dbReference>
<evidence type="ECO:0000256" key="12">
    <source>
        <dbReference type="ARBA" id="ARBA00023303"/>
    </source>
</evidence>
<keyword evidence="9" id="KW-0675">Receptor</keyword>
<evidence type="ECO:0000313" key="18">
    <source>
        <dbReference type="EMBL" id="GFU29402.1"/>
    </source>
</evidence>
<comment type="subcellular location">
    <subcellularLocation>
        <location evidence="1">Cell membrane</location>
        <topology evidence="1">Multi-pass membrane protein</topology>
    </subcellularLocation>
</comment>
<dbReference type="GO" id="GO:0005886">
    <property type="term" value="C:plasma membrane"/>
    <property type="evidence" value="ECO:0007669"/>
    <property type="project" value="UniProtKB-SubCell"/>
</dbReference>
<keyword evidence="7" id="KW-0406">Ion transport</keyword>
<dbReference type="Pfam" id="PF10613">
    <property type="entry name" value="Lig_chan-Glu_bd"/>
    <property type="match status" value="1"/>
</dbReference>
<feature type="transmembrane region" description="Helical" evidence="15">
    <location>
        <begin position="366"/>
        <end position="391"/>
    </location>
</feature>
<evidence type="ECO:0000313" key="19">
    <source>
        <dbReference type="Proteomes" id="UP000887013"/>
    </source>
</evidence>
<evidence type="ECO:0000256" key="3">
    <source>
        <dbReference type="ARBA" id="ARBA00022448"/>
    </source>
</evidence>
<accession>A0A8X6QJZ8</accession>
<evidence type="ECO:0000259" key="16">
    <source>
        <dbReference type="Pfam" id="PF00060"/>
    </source>
</evidence>